<evidence type="ECO:0000313" key="1">
    <source>
        <dbReference type="EMBL" id="AEV31603.1"/>
    </source>
</evidence>
<dbReference type="Proteomes" id="UP000005631">
    <property type="component" value="Chromosome"/>
</dbReference>
<dbReference type="EMBL" id="CP003156">
    <property type="protein sequence ID" value="AEV31603.1"/>
    <property type="molecule type" value="Genomic_DNA"/>
</dbReference>
<reference evidence="1 2" key="1">
    <citation type="journal article" date="2012" name="Stand. Genomic Sci.">
        <title>Genome sequence of the orange-pigmented seawater bacterium Owenweeksia hongkongensis type strain (UST20020801(T)).</title>
        <authorList>
            <person name="Riedel T."/>
            <person name="Held B."/>
            <person name="Nolan M."/>
            <person name="Lucas S."/>
            <person name="Lapidus A."/>
            <person name="Tice H."/>
            <person name="Del Rio T.G."/>
            <person name="Cheng J.F."/>
            <person name="Han C."/>
            <person name="Tapia R."/>
            <person name="Goodwin L.A."/>
            <person name="Pitluck S."/>
            <person name="Liolios K."/>
            <person name="Mavromatis K."/>
            <person name="Pagani I."/>
            <person name="Ivanova N."/>
            <person name="Mikhailova N."/>
            <person name="Pati A."/>
            <person name="Chen A."/>
            <person name="Palaniappan K."/>
            <person name="Rohde M."/>
            <person name="Tindall B.J."/>
            <person name="Detter J.C."/>
            <person name="Goker M."/>
            <person name="Woyke T."/>
            <person name="Bristow J."/>
            <person name="Eisen J.A."/>
            <person name="Markowitz V."/>
            <person name="Hugenholtz P."/>
            <person name="Klenk H.P."/>
            <person name="Kyrpides N.C."/>
        </authorList>
    </citation>
    <scope>NUCLEOTIDE SEQUENCE</scope>
    <source>
        <strain evidence="2">DSM 17368 / JCM 12287 / NRRL B-23963</strain>
    </source>
</reference>
<dbReference type="HOGENOM" id="CLU_2118605_0_0_10"/>
<organism evidence="1 2">
    <name type="scientific">Owenweeksia hongkongensis (strain DSM 17368 / CIP 108786 / JCM 12287 / NRRL B-23963 / UST20020801)</name>
    <dbReference type="NCBI Taxonomy" id="926562"/>
    <lineage>
        <taxon>Bacteria</taxon>
        <taxon>Pseudomonadati</taxon>
        <taxon>Bacteroidota</taxon>
        <taxon>Flavobacteriia</taxon>
        <taxon>Flavobacteriales</taxon>
        <taxon>Owenweeksiaceae</taxon>
        <taxon>Owenweeksia</taxon>
    </lineage>
</organism>
<name>G8R0E3_OWEHD</name>
<protein>
    <submittedName>
        <fullName evidence="1">Uncharacterized protein</fullName>
    </submittedName>
</protein>
<sequence>MVEAYLEHPLAMKNKIGHTREVLKYVRIPVKEIKELLKNGYSEDDEIILMFAASAKTYKNKWWWNQNFSLIMLGAKNEGKKIKIQTDRVYNVFSPCPDKCLDEVLKDEVSHFKE</sequence>
<proteinExistence type="predicted"/>
<dbReference type="AlphaFoldDB" id="G8R0E3"/>
<keyword evidence="2" id="KW-1185">Reference proteome</keyword>
<evidence type="ECO:0000313" key="2">
    <source>
        <dbReference type="Proteomes" id="UP000005631"/>
    </source>
</evidence>
<accession>G8R0E3</accession>
<dbReference type="KEGG" id="oho:Oweho_0587"/>
<gene>
    <name evidence="1" type="ordered locus">Oweho_0587</name>
</gene>